<feature type="domain" description="Histidine kinase" evidence="10">
    <location>
        <begin position="387"/>
        <end position="592"/>
    </location>
</feature>
<accession>A0A559KFT8</accession>
<feature type="domain" description="PAC" evidence="12">
    <location>
        <begin position="77"/>
        <end position="128"/>
    </location>
</feature>
<evidence type="ECO:0000256" key="7">
    <source>
        <dbReference type="ARBA" id="ARBA00022840"/>
    </source>
</evidence>
<dbReference type="EC" id="2.7.13.3" evidence="2"/>
<protein>
    <recommendedName>
        <fullName evidence="2">histidine kinase</fullName>
        <ecNumber evidence="2">2.7.13.3</ecNumber>
    </recommendedName>
</protein>
<dbReference type="PROSITE" id="PS50112">
    <property type="entry name" value="PAS"/>
    <property type="match status" value="3"/>
</dbReference>
<dbReference type="SMART" id="SM00387">
    <property type="entry name" value="HATPase_c"/>
    <property type="match status" value="1"/>
</dbReference>
<dbReference type="FunFam" id="1.10.287.130:FF:000040">
    <property type="entry name" value="PAS domain-containing sensor histidine kinase"/>
    <property type="match status" value="1"/>
</dbReference>
<dbReference type="PANTHER" id="PTHR43304">
    <property type="entry name" value="PHYTOCHROME-LIKE PROTEIN CPH1"/>
    <property type="match status" value="1"/>
</dbReference>
<organism evidence="13 14">
    <name type="scientific">Paenibacillus cremeus</name>
    <dbReference type="NCBI Taxonomy" id="2163881"/>
    <lineage>
        <taxon>Bacteria</taxon>
        <taxon>Bacillati</taxon>
        <taxon>Bacillota</taxon>
        <taxon>Bacilli</taxon>
        <taxon>Bacillales</taxon>
        <taxon>Paenibacillaceae</taxon>
        <taxon>Paenibacillus</taxon>
    </lineage>
</organism>
<evidence type="ECO:0000256" key="3">
    <source>
        <dbReference type="ARBA" id="ARBA00022553"/>
    </source>
</evidence>
<dbReference type="PANTHER" id="PTHR43304:SF1">
    <property type="entry name" value="PAC DOMAIN-CONTAINING PROTEIN"/>
    <property type="match status" value="1"/>
</dbReference>
<comment type="catalytic activity">
    <reaction evidence="1">
        <text>ATP + protein L-histidine = ADP + protein N-phospho-L-histidine.</text>
        <dbReference type="EC" id="2.7.13.3"/>
    </reaction>
</comment>
<dbReference type="InterPro" id="IPR001610">
    <property type="entry name" value="PAC"/>
</dbReference>
<dbReference type="InterPro" id="IPR003594">
    <property type="entry name" value="HATPase_dom"/>
</dbReference>
<dbReference type="GO" id="GO:0000155">
    <property type="term" value="F:phosphorelay sensor kinase activity"/>
    <property type="evidence" value="ECO:0007669"/>
    <property type="project" value="InterPro"/>
</dbReference>
<dbReference type="SMART" id="SM00091">
    <property type="entry name" value="PAS"/>
    <property type="match status" value="3"/>
</dbReference>
<comment type="caution">
    <text evidence="13">The sequence shown here is derived from an EMBL/GenBank/DDBJ whole genome shotgun (WGS) entry which is preliminary data.</text>
</comment>
<dbReference type="InterPro" id="IPR036097">
    <property type="entry name" value="HisK_dim/P_sf"/>
</dbReference>
<dbReference type="GO" id="GO:0030435">
    <property type="term" value="P:sporulation resulting in formation of a cellular spore"/>
    <property type="evidence" value="ECO:0007669"/>
    <property type="project" value="UniProtKB-KW"/>
</dbReference>
<keyword evidence="9" id="KW-0902">Two-component regulatory system</keyword>
<evidence type="ECO:0000256" key="1">
    <source>
        <dbReference type="ARBA" id="ARBA00000085"/>
    </source>
</evidence>
<dbReference type="PROSITE" id="PS50113">
    <property type="entry name" value="PAC"/>
    <property type="match status" value="3"/>
</dbReference>
<evidence type="ECO:0000256" key="2">
    <source>
        <dbReference type="ARBA" id="ARBA00012438"/>
    </source>
</evidence>
<dbReference type="OrthoDB" id="9815750at2"/>
<dbReference type="InterPro" id="IPR035965">
    <property type="entry name" value="PAS-like_dom_sf"/>
</dbReference>
<dbReference type="Proteomes" id="UP000317036">
    <property type="component" value="Unassembled WGS sequence"/>
</dbReference>
<dbReference type="Pfam" id="PF00512">
    <property type="entry name" value="HisKA"/>
    <property type="match status" value="1"/>
</dbReference>
<dbReference type="Pfam" id="PF08448">
    <property type="entry name" value="PAS_4"/>
    <property type="match status" value="2"/>
</dbReference>
<feature type="domain" description="PAC" evidence="12">
    <location>
        <begin position="201"/>
        <end position="252"/>
    </location>
</feature>
<dbReference type="AlphaFoldDB" id="A0A559KFT8"/>
<dbReference type="InterPro" id="IPR005467">
    <property type="entry name" value="His_kinase_dom"/>
</dbReference>
<keyword evidence="5" id="KW-0547">Nucleotide-binding</keyword>
<dbReference type="InterPro" id="IPR052162">
    <property type="entry name" value="Sensor_kinase/Photoreceptor"/>
</dbReference>
<evidence type="ECO:0000256" key="6">
    <source>
        <dbReference type="ARBA" id="ARBA00022777"/>
    </source>
</evidence>
<evidence type="ECO:0000256" key="4">
    <source>
        <dbReference type="ARBA" id="ARBA00022679"/>
    </source>
</evidence>
<feature type="domain" description="PAS" evidence="11">
    <location>
        <begin position="7"/>
        <end position="49"/>
    </location>
</feature>
<keyword evidence="6" id="KW-0418">Kinase</keyword>
<dbReference type="Gene3D" id="3.30.565.10">
    <property type="entry name" value="Histidine kinase-like ATPase, C-terminal domain"/>
    <property type="match status" value="1"/>
</dbReference>
<dbReference type="NCBIfam" id="TIGR00229">
    <property type="entry name" value="sensory_box"/>
    <property type="match status" value="3"/>
</dbReference>
<evidence type="ECO:0000256" key="8">
    <source>
        <dbReference type="ARBA" id="ARBA00022969"/>
    </source>
</evidence>
<feature type="domain" description="PAS" evidence="11">
    <location>
        <begin position="253"/>
        <end position="308"/>
    </location>
</feature>
<evidence type="ECO:0000259" key="11">
    <source>
        <dbReference type="PROSITE" id="PS50112"/>
    </source>
</evidence>
<dbReference type="Gene3D" id="1.10.287.130">
    <property type="match status" value="1"/>
</dbReference>
<keyword evidence="4" id="KW-0808">Transferase</keyword>
<dbReference type="InterPro" id="IPR003661">
    <property type="entry name" value="HisK_dim/P_dom"/>
</dbReference>
<dbReference type="RefSeq" id="WP_144844406.1">
    <property type="nucleotide sequence ID" value="NZ_VNJI01000005.1"/>
</dbReference>
<dbReference type="CDD" id="cd00082">
    <property type="entry name" value="HisKA"/>
    <property type="match status" value="1"/>
</dbReference>
<gene>
    <name evidence="13" type="ORF">FPZ49_05700</name>
</gene>
<keyword evidence="7" id="KW-0067">ATP-binding</keyword>
<dbReference type="InterPro" id="IPR000700">
    <property type="entry name" value="PAS-assoc_C"/>
</dbReference>
<evidence type="ECO:0000259" key="12">
    <source>
        <dbReference type="PROSITE" id="PS50113"/>
    </source>
</evidence>
<dbReference type="SMART" id="SM00388">
    <property type="entry name" value="HisKA"/>
    <property type="match status" value="1"/>
</dbReference>
<dbReference type="Pfam" id="PF02518">
    <property type="entry name" value="HATPase_c"/>
    <property type="match status" value="1"/>
</dbReference>
<feature type="domain" description="PAS" evidence="11">
    <location>
        <begin position="129"/>
        <end position="199"/>
    </location>
</feature>
<dbReference type="GO" id="GO:0006355">
    <property type="term" value="P:regulation of DNA-templated transcription"/>
    <property type="evidence" value="ECO:0007669"/>
    <property type="project" value="InterPro"/>
</dbReference>
<feature type="domain" description="PAC" evidence="12">
    <location>
        <begin position="322"/>
        <end position="374"/>
    </location>
</feature>
<dbReference type="InterPro" id="IPR000014">
    <property type="entry name" value="PAS"/>
</dbReference>
<name>A0A559KFT8_9BACL</name>
<sequence length="602" mass="68164">MENRVDSSRHYRSLYENHPDLVATISLQGNIVDANAACEKVTGYTRSELQQLTPYSLHRIPEKSRSHFQFALNGDTPEYESTIIHKQGHELLLRITYVPIIVDGKVIGVHGMAKDITEYRSIQRALLEKQERFRSLFQHNPNAVVEKDLQGRFTAFNPAFAALTGYDKGELISMTYHDITFPDDLAKSHAAFQRAVKGEAQSFENRICTKEGHILYGSFTYIPIIVDREIVGVYSIVRDITELKQATAQLRYHEDLYELISEHAQDLISYATPDGITQYVSPSIRSLLGYEPDEVIGTSTYHYWHKEDIANAMNIFQHSDHGVFTFRARHKDGRYIWFESTVKAIRNERGEIEKVLGVGRDITERKNTEQLMMNSEKLSLAGQLAAGVAHEIRNPLTAIKGLVQLLERRLTETPPYFSVIGSEINRIEQIVTELLMLAKPQIMQSQYRDVRIIIEQVITLLESQAIMKNVQFIARFEHHEMMIQCDENQLKQVFINFIKNAMESMGSDGVISIDVTRTEPDWIVICIQDEGCGISEEALTKLGQPFYTTKENGTGLGFLISKKIIESQNGKLNITSKVGEGTCIGVLLPGATISTNEPEYAG</sequence>
<evidence type="ECO:0000313" key="14">
    <source>
        <dbReference type="Proteomes" id="UP000317036"/>
    </source>
</evidence>
<keyword evidence="3" id="KW-0597">Phosphoprotein</keyword>
<dbReference type="SUPFAM" id="SSF47384">
    <property type="entry name" value="Homodimeric domain of signal transducing histidine kinase"/>
    <property type="match status" value="1"/>
</dbReference>
<dbReference type="SUPFAM" id="SSF55874">
    <property type="entry name" value="ATPase domain of HSP90 chaperone/DNA topoisomerase II/histidine kinase"/>
    <property type="match status" value="1"/>
</dbReference>
<keyword evidence="14" id="KW-1185">Reference proteome</keyword>
<dbReference type="CDD" id="cd00130">
    <property type="entry name" value="PAS"/>
    <property type="match status" value="3"/>
</dbReference>
<evidence type="ECO:0000256" key="9">
    <source>
        <dbReference type="ARBA" id="ARBA00023012"/>
    </source>
</evidence>
<dbReference type="GO" id="GO:0005524">
    <property type="term" value="F:ATP binding"/>
    <property type="evidence" value="ECO:0007669"/>
    <property type="project" value="UniProtKB-KW"/>
</dbReference>
<dbReference type="InterPro" id="IPR013656">
    <property type="entry name" value="PAS_4"/>
</dbReference>
<evidence type="ECO:0000256" key="5">
    <source>
        <dbReference type="ARBA" id="ARBA00022741"/>
    </source>
</evidence>
<evidence type="ECO:0000259" key="10">
    <source>
        <dbReference type="PROSITE" id="PS50109"/>
    </source>
</evidence>
<dbReference type="EMBL" id="VNJI01000005">
    <property type="protein sequence ID" value="TVY10968.1"/>
    <property type="molecule type" value="Genomic_DNA"/>
</dbReference>
<dbReference type="SUPFAM" id="SSF55785">
    <property type="entry name" value="PYP-like sensor domain (PAS domain)"/>
    <property type="match status" value="3"/>
</dbReference>
<evidence type="ECO:0000313" key="13">
    <source>
        <dbReference type="EMBL" id="TVY10968.1"/>
    </source>
</evidence>
<dbReference type="PRINTS" id="PR00344">
    <property type="entry name" value="BCTRLSENSOR"/>
</dbReference>
<dbReference type="Gene3D" id="3.30.450.20">
    <property type="entry name" value="PAS domain"/>
    <property type="match status" value="3"/>
</dbReference>
<reference evidence="13 14" key="1">
    <citation type="submission" date="2019-07" db="EMBL/GenBank/DDBJ databases">
        <authorList>
            <person name="Kim J."/>
        </authorList>
    </citation>
    <scope>NUCLEOTIDE SEQUENCE [LARGE SCALE GENOMIC DNA]</scope>
    <source>
        <strain evidence="13 14">JC52</strain>
    </source>
</reference>
<dbReference type="Pfam" id="PF00989">
    <property type="entry name" value="PAS"/>
    <property type="match status" value="1"/>
</dbReference>
<keyword evidence="8" id="KW-0749">Sporulation</keyword>
<dbReference type="InterPro" id="IPR004358">
    <property type="entry name" value="Sig_transdc_His_kin-like_C"/>
</dbReference>
<dbReference type="SMART" id="SM00086">
    <property type="entry name" value="PAC"/>
    <property type="match status" value="3"/>
</dbReference>
<dbReference type="InterPro" id="IPR036890">
    <property type="entry name" value="HATPase_C_sf"/>
</dbReference>
<dbReference type="InterPro" id="IPR013767">
    <property type="entry name" value="PAS_fold"/>
</dbReference>
<proteinExistence type="predicted"/>
<dbReference type="PROSITE" id="PS50109">
    <property type="entry name" value="HIS_KIN"/>
    <property type="match status" value="1"/>
</dbReference>